<gene>
    <name evidence="2" type="ORF">HTEP1355_LOCUS14141</name>
</gene>
<dbReference type="InterPro" id="IPR013922">
    <property type="entry name" value="Cyclin_PHO80-like"/>
</dbReference>
<evidence type="ECO:0000313" key="2">
    <source>
        <dbReference type="EMBL" id="CAD8800468.1"/>
    </source>
</evidence>
<accession>A0A7S0VX96</accession>
<feature type="compositionally biased region" description="Low complexity" evidence="1">
    <location>
        <begin position="276"/>
        <end position="290"/>
    </location>
</feature>
<dbReference type="PANTHER" id="PTHR15615">
    <property type="match status" value="1"/>
</dbReference>
<protein>
    <recommendedName>
        <fullName evidence="3">Cyclin</fullName>
    </recommendedName>
</protein>
<dbReference type="SUPFAM" id="SSF47954">
    <property type="entry name" value="Cyclin-like"/>
    <property type="match status" value="1"/>
</dbReference>
<name>A0A7S0VX96_9CRYP</name>
<evidence type="ECO:0008006" key="3">
    <source>
        <dbReference type="Google" id="ProtNLM"/>
    </source>
</evidence>
<dbReference type="Gene3D" id="1.10.472.10">
    <property type="entry name" value="Cyclin-like"/>
    <property type="match status" value="1"/>
</dbReference>
<dbReference type="Pfam" id="PF08613">
    <property type="entry name" value="Cyclin"/>
    <property type="match status" value="1"/>
</dbReference>
<feature type="region of interest" description="Disordered" evidence="1">
    <location>
        <begin position="1"/>
        <end position="27"/>
    </location>
</feature>
<organism evidence="2">
    <name type="scientific">Hemiselmis tepida</name>
    <dbReference type="NCBI Taxonomy" id="464990"/>
    <lineage>
        <taxon>Eukaryota</taxon>
        <taxon>Cryptophyceae</taxon>
        <taxon>Cryptomonadales</taxon>
        <taxon>Hemiselmidaceae</taxon>
        <taxon>Hemiselmis</taxon>
    </lineage>
</organism>
<dbReference type="InterPro" id="IPR036915">
    <property type="entry name" value="Cyclin-like_sf"/>
</dbReference>
<reference evidence="2" key="1">
    <citation type="submission" date="2021-01" db="EMBL/GenBank/DDBJ databases">
        <authorList>
            <person name="Corre E."/>
            <person name="Pelletier E."/>
            <person name="Niang G."/>
            <person name="Scheremetjew M."/>
            <person name="Finn R."/>
            <person name="Kale V."/>
            <person name="Holt S."/>
            <person name="Cochrane G."/>
            <person name="Meng A."/>
            <person name="Brown T."/>
            <person name="Cohen L."/>
        </authorList>
    </citation>
    <scope>NUCLEOTIDE SEQUENCE</scope>
    <source>
        <strain evidence="2">CCMP443</strain>
    </source>
</reference>
<feature type="region of interest" description="Disordered" evidence="1">
    <location>
        <begin position="382"/>
        <end position="425"/>
    </location>
</feature>
<dbReference type="CDD" id="cd20558">
    <property type="entry name" value="CYCLIN_ScPCL7-like"/>
    <property type="match status" value="1"/>
</dbReference>
<proteinExistence type="predicted"/>
<dbReference type="GO" id="GO:0019901">
    <property type="term" value="F:protein kinase binding"/>
    <property type="evidence" value="ECO:0007669"/>
    <property type="project" value="InterPro"/>
</dbReference>
<evidence type="ECO:0000256" key="1">
    <source>
        <dbReference type="SAM" id="MobiDB-lite"/>
    </source>
</evidence>
<dbReference type="EMBL" id="HBFN01024414">
    <property type="protein sequence ID" value="CAD8800468.1"/>
    <property type="molecule type" value="Transcribed_RNA"/>
</dbReference>
<dbReference type="PANTHER" id="PTHR15615:SF108">
    <property type="entry name" value="PROTEIN CNPPD1"/>
    <property type="match status" value="1"/>
</dbReference>
<feature type="region of interest" description="Disordered" evidence="1">
    <location>
        <begin position="331"/>
        <end position="358"/>
    </location>
</feature>
<feature type="region of interest" description="Disordered" evidence="1">
    <location>
        <begin position="276"/>
        <end position="312"/>
    </location>
</feature>
<feature type="compositionally biased region" description="Basic and acidic residues" evidence="1">
    <location>
        <begin position="382"/>
        <end position="395"/>
    </location>
</feature>
<dbReference type="AlphaFoldDB" id="A0A7S0VX96"/>
<feature type="compositionally biased region" description="Basic and acidic residues" evidence="1">
    <location>
        <begin position="1"/>
        <end position="10"/>
    </location>
</feature>
<sequence>MTSRSSERPTIEIPVPAGPFEHAPSGRPSLVGDVHTLPFEGTGSFSFSEFLEVCKKDARQQVDCLNLVILRAQEALDYFNDALGIKDVSPTRRKLVRPATNLDVFQGKQLPCTVDRYVKRMLKYSNASSECNVVIAFLYLERIKRDYPSLHLTFYNIQRLLLTAVMIACKMFDDDFYANKHWGEIGEITNAEMNDLEFKFLALLNFNCQVQTEEYLEFVDRLRSGQQLLCSPQELLRPSASSSSFRFSAASSHCSSPPHSPVGSFSRVTSAESFSRMSSVASTTPSSGSSAHLPRGSWRTPQAGHAASFVSDRHRSAQSFDAAVSRSSLSGSSCEGSALIHNHPPGRSTFKSPSAGRAAPGAILEASAGENRLRIRRLMGKQKTESLDGRNERRQQQQQQQHKSHQSQTFDTLRRTGSEGVAGEAMRGRRGYIRMPNVVRTGVSRVLGWRAGGV</sequence>